<protein>
    <submittedName>
        <fullName evidence="1">Uncharacterized protein</fullName>
    </submittedName>
</protein>
<dbReference type="RefSeq" id="XP_014149439.1">
    <property type="nucleotide sequence ID" value="XM_014293964.1"/>
</dbReference>
<gene>
    <name evidence="1" type="ORF">SARC_11943</name>
</gene>
<feature type="non-terminal residue" evidence="1">
    <location>
        <position position="132"/>
    </location>
</feature>
<evidence type="ECO:0000313" key="1">
    <source>
        <dbReference type="EMBL" id="KNC75537.1"/>
    </source>
</evidence>
<dbReference type="Proteomes" id="UP000054560">
    <property type="component" value="Unassembled WGS sequence"/>
</dbReference>
<sequence>MFSYLKSLIVGSEDDMWPTGSFWRISEDGIPKSVFVDAMIKCTEMPEHLGIYQITVTAFASSVDRTNVDDAGDSSDSSSVYTFPIKVAMCLQEEVRAEGDFVSWYSLQRRGEKYAFRFDDNNSKPTTINFFK</sequence>
<dbReference type="AlphaFoldDB" id="A0A0L0FFH8"/>
<evidence type="ECO:0000313" key="2">
    <source>
        <dbReference type="Proteomes" id="UP000054560"/>
    </source>
</evidence>
<accession>A0A0L0FFH8</accession>
<keyword evidence="2" id="KW-1185">Reference proteome</keyword>
<name>A0A0L0FFH8_9EUKA</name>
<reference evidence="1 2" key="1">
    <citation type="submission" date="2011-02" db="EMBL/GenBank/DDBJ databases">
        <title>The Genome Sequence of Sphaeroforma arctica JP610.</title>
        <authorList>
            <consortium name="The Broad Institute Genome Sequencing Platform"/>
            <person name="Russ C."/>
            <person name="Cuomo C."/>
            <person name="Young S.K."/>
            <person name="Zeng Q."/>
            <person name="Gargeya S."/>
            <person name="Alvarado L."/>
            <person name="Berlin A."/>
            <person name="Chapman S.B."/>
            <person name="Chen Z."/>
            <person name="Freedman E."/>
            <person name="Gellesch M."/>
            <person name="Goldberg J."/>
            <person name="Griggs A."/>
            <person name="Gujja S."/>
            <person name="Heilman E."/>
            <person name="Heiman D."/>
            <person name="Howarth C."/>
            <person name="Mehta T."/>
            <person name="Neiman D."/>
            <person name="Pearson M."/>
            <person name="Roberts A."/>
            <person name="Saif S."/>
            <person name="Shea T."/>
            <person name="Shenoy N."/>
            <person name="Sisk P."/>
            <person name="Stolte C."/>
            <person name="Sykes S."/>
            <person name="White J."/>
            <person name="Yandava C."/>
            <person name="Burger G."/>
            <person name="Gray M.W."/>
            <person name="Holland P.W.H."/>
            <person name="King N."/>
            <person name="Lang F.B.F."/>
            <person name="Roger A.J."/>
            <person name="Ruiz-Trillo I."/>
            <person name="Haas B."/>
            <person name="Nusbaum C."/>
            <person name="Birren B."/>
        </authorList>
    </citation>
    <scope>NUCLEOTIDE SEQUENCE [LARGE SCALE GENOMIC DNA]</scope>
    <source>
        <strain evidence="1 2">JP610</strain>
    </source>
</reference>
<dbReference type="EMBL" id="KQ243563">
    <property type="protein sequence ID" value="KNC75537.1"/>
    <property type="molecule type" value="Genomic_DNA"/>
</dbReference>
<organism evidence="1 2">
    <name type="scientific">Sphaeroforma arctica JP610</name>
    <dbReference type="NCBI Taxonomy" id="667725"/>
    <lineage>
        <taxon>Eukaryota</taxon>
        <taxon>Ichthyosporea</taxon>
        <taxon>Ichthyophonida</taxon>
        <taxon>Sphaeroforma</taxon>
    </lineage>
</organism>
<proteinExistence type="predicted"/>
<dbReference type="GeneID" id="25912447"/>